<dbReference type="Proteomes" id="UP000282674">
    <property type="component" value="Unassembled WGS sequence"/>
</dbReference>
<evidence type="ECO:0000313" key="3">
    <source>
        <dbReference type="Proteomes" id="UP000282674"/>
    </source>
</evidence>
<dbReference type="RefSeq" id="WP_122194940.1">
    <property type="nucleotide sequence ID" value="NZ_JBHSKC010000035.1"/>
</dbReference>
<organism evidence="2 3">
    <name type="scientific">Actinomadura harenae</name>
    <dbReference type="NCBI Taxonomy" id="2483351"/>
    <lineage>
        <taxon>Bacteria</taxon>
        <taxon>Bacillati</taxon>
        <taxon>Actinomycetota</taxon>
        <taxon>Actinomycetes</taxon>
        <taxon>Streptosporangiales</taxon>
        <taxon>Thermomonosporaceae</taxon>
        <taxon>Actinomadura</taxon>
    </lineage>
</organism>
<gene>
    <name evidence="2" type="ORF">EBO15_14685</name>
</gene>
<dbReference type="OrthoDB" id="4199224at2"/>
<comment type="caution">
    <text evidence="2">The sequence shown here is derived from an EMBL/GenBank/DDBJ whole genome shotgun (WGS) entry which is preliminary data.</text>
</comment>
<evidence type="ECO:0000259" key="1">
    <source>
        <dbReference type="Pfam" id="PF04073"/>
    </source>
</evidence>
<reference evidence="2 3" key="1">
    <citation type="submission" date="2018-10" db="EMBL/GenBank/DDBJ databases">
        <title>Isolation from soil.</title>
        <authorList>
            <person name="Hu J."/>
        </authorList>
    </citation>
    <scope>NUCLEOTIDE SEQUENCE [LARGE SCALE GENOMIC DNA]</scope>
    <source>
        <strain evidence="2 3">NEAU-Ht49</strain>
    </source>
</reference>
<dbReference type="AlphaFoldDB" id="A0A3M2M3F2"/>
<dbReference type="SUPFAM" id="SSF55826">
    <property type="entry name" value="YbaK/ProRS associated domain"/>
    <property type="match status" value="1"/>
</dbReference>
<dbReference type="Pfam" id="PF04073">
    <property type="entry name" value="tRNA_edit"/>
    <property type="match status" value="1"/>
</dbReference>
<name>A0A3M2M3F2_9ACTN</name>
<feature type="domain" description="YbaK/aminoacyl-tRNA synthetase-associated" evidence="1">
    <location>
        <begin position="32"/>
        <end position="154"/>
    </location>
</feature>
<dbReference type="InterPro" id="IPR036754">
    <property type="entry name" value="YbaK/aa-tRNA-synt-asso_dom_sf"/>
</dbReference>
<evidence type="ECO:0000313" key="2">
    <source>
        <dbReference type="EMBL" id="RMI43942.1"/>
    </source>
</evidence>
<protein>
    <recommendedName>
        <fullName evidence="1">YbaK/aminoacyl-tRNA synthetase-associated domain-containing protein</fullName>
    </recommendedName>
</protein>
<dbReference type="InterPro" id="IPR007214">
    <property type="entry name" value="YbaK/aa-tRNA-synth-assoc-dom"/>
</dbReference>
<keyword evidence="3" id="KW-1185">Reference proteome</keyword>
<accession>A0A3M2M3F2</accession>
<dbReference type="Gene3D" id="3.90.960.10">
    <property type="entry name" value="YbaK/aminoacyl-tRNA synthetase-associated domain"/>
    <property type="match status" value="1"/>
</dbReference>
<dbReference type="GO" id="GO:0002161">
    <property type="term" value="F:aminoacyl-tRNA deacylase activity"/>
    <property type="evidence" value="ECO:0007669"/>
    <property type="project" value="InterPro"/>
</dbReference>
<dbReference type="CDD" id="cd04332">
    <property type="entry name" value="YbaK_like"/>
    <property type="match status" value="1"/>
</dbReference>
<proteinExistence type="predicted"/>
<sequence>MENPSRTPPPLPPAAALLAAVGVEFVVHRHVEIRTEADIRERTGFTPENIKNSLRTMAFTAGHETLALAAIPGLERLRYGRLAAALGVSRSALKPADEAGLARLGMECGGVSPVCGDPSVTVVFDAAVLRMGRVLFGSGRPDSTVEADAAELIRIVPGAIVTDITST</sequence>
<dbReference type="EMBL" id="RFFG01000022">
    <property type="protein sequence ID" value="RMI43942.1"/>
    <property type="molecule type" value="Genomic_DNA"/>
</dbReference>